<reference evidence="1" key="1">
    <citation type="submission" date="2019-08" db="EMBL/GenBank/DDBJ databases">
        <authorList>
            <person name="Kucharzyk K."/>
            <person name="Murdoch R.W."/>
            <person name="Higgins S."/>
            <person name="Loffler F."/>
        </authorList>
    </citation>
    <scope>NUCLEOTIDE SEQUENCE</scope>
</reference>
<sequence>MENLTVADQFALNYLLDDIAIAFYDIGQNRQPVVWRRVQLR</sequence>
<accession>A0A644XS66</accession>
<dbReference type="EMBL" id="VSSQ01003103">
    <property type="protein sequence ID" value="MPM19066.1"/>
    <property type="molecule type" value="Genomic_DNA"/>
</dbReference>
<proteinExistence type="predicted"/>
<protein>
    <submittedName>
        <fullName evidence="1">Uncharacterized protein</fullName>
    </submittedName>
</protein>
<comment type="caution">
    <text evidence="1">The sequence shown here is derived from an EMBL/GenBank/DDBJ whole genome shotgun (WGS) entry which is preliminary data.</text>
</comment>
<organism evidence="1">
    <name type="scientific">bioreactor metagenome</name>
    <dbReference type="NCBI Taxonomy" id="1076179"/>
    <lineage>
        <taxon>unclassified sequences</taxon>
        <taxon>metagenomes</taxon>
        <taxon>ecological metagenomes</taxon>
    </lineage>
</organism>
<name>A0A644XS66_9ZZZZ</name>
<evidence type="ECO:0000313" key="1">
    <source>
        <dbReference type="EMBL" id="MPM19066.1"/>
    </source>
</evidence>
<gene>
    <name evidence="1" type="ORF">SDC9_65484</name>
</gene>
<dbReference type="AlphaFoldDB" id="A0A644XS66"/>